<gene>
    <name evidence="2" type="ORF">L345_08518</name>
</gene>
<organism evidence="2 3">
    <name type="scientific">Ophiophagus hannah</name>
    <name type="common">King cobra</name>
    <name type="synonym">Naja hannah</name>
    <dbReference type="NCBI Taxonomy" id="8665"/>
    <lineage>
        <taxon>Eukaryota</taxon>
        <taxon>Metazoa</taxon>
        <taxon>Chordata</taxon>
        <taxon>Craniata</taxon>
        <taxon>Vertebrata</taxon>
        <taxon>Euteleostomi</taxon>
        <taxon>Lepidosauria</taxon>
        <taxon>Squamata</taxon>
        <taxon>Bifurcata</taxon>
        <taxon>Unidentata</taxon>
        <taxon>Episquamata</taxon>
        <taxon>Toxicofera</taxon>
        <taxon>Serpentes</taxon>
        <taxon>Colubroidea</taxon>
        <taxon>Elapidae</taxon>
        <taxon>Elapinae</taxon>
        <taxon>Ophiophagus</taxon>
    </lineage>
</organism>
<evidence type="ECO:0000313" key="3">
    <source>
        <dbReference type="Proteomes" id="UP000018936"/>
    </source>
</evidence>
<evidence type="ECO:0000256" key="1">
    <source>
        <dbReference type="SAM" id="MobiDB-lite"/>
    </source>
</evidence>
<accession>V8NUF9</accession>
<name>V8NUF9_OPHHA</name>
<dbReference type="AlphaFoldDB" id="V8NUF9"/>
<comment type="caution">
    <text evidence="2">The sequence shown here is derived from an EMBL/GenBank/DDBJ whole genome shotgun (WGS) entry which is preliminary data.</text>
</comment>
<feature type="compositionally biased region" description="Basic and acidic residues" evidence="1">
    <location>
        <begin position="141"/>
        <end position="188"/>
    </location>
</feature>
<protein>
    <submittedName>
        <fullName evidence="2">Uncharacterized protein</fullName>
    </submittedName>
</protein>
<feature type="non-terminal residue" evidence="2">
    <location>
        <position position="1"/>
    </location>
</feature>
<feature type="compositionally biased region" description="Basic and acidic residues" evidence="1">
    <location>
        <begin position="120"/>
        <end position="134"/>
    </location>
</feature>
<dbReference type="EMBL" id="AZIM01001806">
    <property type="protein sequence ID" value="ETE65705.1"/>
    <property type="molecule type" value="Genomic_DNA"/>
</dbReference>
<feature type="region of interest" description="Disordered" evidence="1">
    <location>
        <begin position="120"/>
        <end position="188"/>
    </location>
</feature>
<dbReference type="Proteomes" id="UP000018936">
    <property type="component" value="Unassembled WGS sequence"/>
</dbReference>
<proteinExistence type="predicted"/>
<keyword evidence="3" id="KW-1185">Reference proteome</keyword>
<reference evidence="2 3" key="1">
    <citation type="journal article" date="2013" name="Proc. Natl. Acad. Sci. U.S.A.">
        <title>The king cobra genome reveals dynamic gene evolution and adaptation in the snake venom system.</title>
        <authorList>
            <person name="Vonk F.J."/>
            <person name="Casewell N.R."/>
            <person name="Henkel C.V."/>
            <person name="Heimberg A.M."/>
            <person name="Jansen H.J."/>
            <person name="McCleary R.J."/>
            <person name="Kerkkamp H.M."/>
            <person name="Vos R.A."/>
            <person name="Guerreiro I."/>
            <person name="Calvete J.J."/>
            <person name="Wuster W."/>
            <person name="Woods A.E."/>
            <person name="Logan J.M."/>
            <person name="Harrison R.A."/>
            <person name="Castoe T.A."/>
            <person name="de Koning A.P."/>
            <person name="Pollock D.D."/>
            <person name="Yandell M."/>
            <person name="Calderon D."/>
            <person name="Renjifo C."/>
            <person name="Currier R.B."/>
            <person name="Salgado D."/>
            <person name="Pla D."/>
            <person name="Sanz L."/>
            <person name="Hyder A.S."/>
            <person name="Ribeiro J.M."/>
            <person name="Arntzen J.W."/>
            <person name="van den Thillart G.E."/>
            <person name="Boetzer M."/>
            <person name="Pirovano W."/>
            <person name="Dirks R.P."/>
            <person name="Spaink H.P."/>
            <person name="Duboule D."/>
            <person name="McGlinn E."/>
            <person name="Kini R.M."/>
            <person name="Richardson M.K."/>
        </authorList>
    </citation>
    <scope>NUCLEOTIDE SEQUENCE</scope>
    <source>
        <tissue evidence="2">Blood</tissue>
    </source>
</reference>
<evidence type="ECO:0000313" key="2">
    <source>
        <dbReference type="EMBL" id="ETE65705.1"/>
    </source>
</evidence>
<sequence length="394" mass="43372">MDGWSACVTLALPIAGHSYPPAKCGRQKLQAAIRVANCQRKSTHLSLQRSNLLADEWGNNPSCCLGSPRWAGPLWLRLLELLHGGLRVALNPGLLAAAVSIWWAASPEFLLGWSHLNEERKEERKREERREGGKEGLMGEGRQEKRGEKGGKEGRKEGKEREKRGKGGLEGREERRGGERREGRKEGRINRTVGLAEWEGLAQSHPAGFHAYGGTRTHCLLVIDSRSPSLFPCPYPPDQTGSPQTYFPISSFQSHFPFWGAGVCHPNLEFPILTPGRQSRKKREKKGGEVDSASVAFGAGSQFHQDVPADTVNEAARQLAESMETMRSPFEAFTAAAEEITSDLRCARSLPAVASGKKGERGERILDKMRDANHPLLRSNQADSQFSLVVKAPG</sequence>